<evidence type="ECO:0000313" key="2">
    <source>
        <dbReference type="EMBL" id="MCG7946666.1"/>
    </source>
</evidence>
<sequence>DQSCPEVVITLMSLDASDPPVNFCDDHDPGMTILNLGRYPNTGAALVDLPDVTLQQGRLMLACADGLFFNLSGQNFSIQGGSQEIASDCKPLDGTTLQHGTLFTDAGGATKFDSPGGGGLLWLLNLMLGAVTLVAMRDRIYRS</sequence>
<reference evidence="2" key="1">
    <citation type="journal article" date="2021" name="Proc. Natl. Acad. Sci. U.S.A.">
        <title>Global biogeography of chemosynthetic symbionts reveals both localized and globally distributed symbiont groups. .</title>
        <authorList>
            <person name="Osvatic J.T."/>
            <person name="Wilkins L.G.E."/>
            <person name="Leibrecht L."/>
            <person name="Leray M."/>
            <person name="Zauner S."/>
            <person name="Polzin J."/>
            <person name="Camacho Y."/>
            <person name="Gros O."/>
            <person name="van Gils J.A."/>
            <person name="Eisen J.A."/>
            <person name="Petersen J.M."/>
            <person name="Yuen B."/>
        </authorList>
    </citation>
    <scope>NUCLEOTIDE SEQUENCE</scope>
    <source>
        <strain evidence="2">MAGclacostrist064TRANS</strain>
    </source>
</reference>
<dbReference type="Proteomes" id="UP000886667">
    <property type="component" value="Unassembled WGS sequence"/>
</dbReference>
<protein>
    <submittedName>
        <fullName evidence="2">Uncharacterized protein</fullName>
    </submittedName>
</protein>
<accession>A0A9E4KC03</accession>
<organism evidence="2 3">
    <name type="scientific">Candidatus Thiodiazotropha taylori</name>
    <dbReference type="NCBI Taxonomy" id="2792791"/>
    <lineage>
        <taxon>Bacteria</taxon>
        <taxon>Pseudomonadati</taxon>
        <taxon>Pseudomonadota</taxon>
        <taxon>Gammaproteobacteria</taxon>
        <taxon>Chromatiales</taxon>
        <taxon>Sedimenticolaceae</taxon>
        <taxon>Candidatus Thiodiazotropha</taxon>
    </lineage>
</organism>
<keyword evidence="1" id="KW-1133">Transmembrane helix</keyword>
<proteinExistence type="predicted"/>
<evidence type="ECO:0000313" key="3">
    <source>
        <dbReference type="Proteomes" id="UP000886667"/>
    </source>
</evidence>
<feature type="non-terminal residue" evidence="2">
    <location>
        <position position="1"/>
    </location>
</feature>
<evidence type="ECO:0000256" key="1">
    <source>
        <dbReference type="SAM" id="Phobius"/>
    </source>
</evidence>
<gene>
    <name evidence="2" type="ORF">JAZ07_10025</name>
</gene>
<feature type="transmembrane region" description="Helical" evidence="1">
    <location>
        <begin position="119"/>
        <end position="136"/>
    </location>
</feature>
<keyword evidence="1" id="KW-0812">Transmembrane</keyword>
<name>A0A9E4KC03_9GAMM</name>
<dbReference type="EMBL" id="JAEPCM010000332">
    <property type="protein sequence ID" value="MCG7946666.1"/>
    <property type="molecule type" value="Genomic_DNA"/>
</dbReference>
<comment type="caution">
    <text evidence="2">The sequence shown here is derived from an EMBL/GenBank/DDBJ whole genome shotgun (WGS) entry which is preliminary data.</text>
</comment>
<dbReference type="AlphaFoldDB" id="A0A9E4KC03"/>
<keyword evidence="1" id="KW-0472">Membrane</keyword>